<dbReference type="SUPFAM" id="SSF46785">
    <property type="entry name" value="Winged helix' DNA-binding domain"/>
    <property type="match status" value="1"/>
</dbReference>
<dbReference type="PANTHER" id="PTHR33169">
    <property type="entry name" value="PADR-FAMILY TRANSCRIPTIONAL REGULATOR"/>
    <property type="match status" value="1"/>
</dbReference>
<dbReference type="EMBL" id="CP009933">
    <property type="protein sequence ID" value="AKA68163.1"/>
    <property type="molecule type" value="Genomic_DNA"/>
</dbReference>
<accession>A0A0E3M7W4</accession>
<dbReference type="Pfam" id="PF03551">
    <property type="entry name" value="PadR"/>
    <property type="match status" value="1"/>
</dbReference>
<proteinExistence type="predicted"/>
<protein>
    <submittedName>
        <fullName evidence="2">Transcriptional regulator, PadR-like family</fullName>
    </submittedName>
</protein>
<gene>
    <name evidence="2" type="ORF">CSCA_1038</name>
</gene>
<dbReference type="Gene3D" id="1.10.10.10">
    <property type="entry name" value="Winged helix-like DNA-binding domain superfamily/Winged helix DNA-binding domain"/>
    <property type="match status" value="1"/>
</dbReference>
<dbReference type="HOGENOM" id="CLU_063440_4_1_9"/>
<evidence type="ECO:0000259" key="1">
    <source>
        <dbReference type="Pfam" id="PF03551"/>
    </source>
</evidence>
<keyword evidence="3" id="KW-1185">Reference proteome</keyword>
<reference evidence="2 3" key="1">
    <citation type="journal article" date="2015" name="J. Biotechnol.">
        <title>Complete genome sequence of a malodorant-producing acetogen, Clostridium scatologenes ATCC 25775(T).</title>
        <authorList>
            <person name="Zhu Z."/>
            <person name="Guo T."/>
            <person name="Zheng H."/>
            <person name="Song T."/>
            <person name="Ouyang P."/>
            <person name="Xie J."/>
        </authorList>
    </citation>
    <scope>NUCLEOTIDE SEQUENCE [LARGE SCALE GENOMIC DNA]</scope>
    <source>
        <strain evidence="2 3">ATCC 25775</strain>
    </source>
</reference>
<dbReference type="InterPro" id="IPR036390">
    <property type="entry name" value="WH_DNA-bd_sf"/>
</dbReference>
<dbReference type="InterPro" id="IPR036388">
    <property type="entry name" value="WH-like_DNA-bd_sf"/>
</dbReference>
<dbReference type="InterPro" id="IPR005149">
    <property type="entry name" value="Tscrpt_reg_PadR_N"/>
</dbReference>
<organism evidence="2 3">
    <name type="scientific">Clostridium scatologenes</name>
    <dbReference type="NCBI Taxonomy" id="1548"/>
    <lineage>
        <taxon>Bacteria</taxon>
        <taxon>Bacillati</taxon>
        <taxon>Bacillota</taxon>
        <taxon>Clostridia</taxon>
        <taxon>Eubacteriales</taxon>
        <taxon>Clostridiaceae</taxon>
        <taxon>Clostridium</taxon>
    </lineage>
</organism>
<dbReference type="InterPro" id="IPR052509">
    <property type="entry name" value="Metal_resp_DNA-bind_regulator"/>
</dbReference>
<dbReference type="AlphaFoldDB" id="A0A0E3M7W4"/>
<sequence>MARNDSLKMGELTDAYYYILLSLINPKHGYLIMKSIEEMSEGKFSIGPASLYTSIKKLLDAELIKLTEESEQKKIYITTDKGIKFLKNEIERKRKMIEIAEKIFNYKEML</sequence>
<evidence type="ECO:0000313" key="3">
    <source>
        <dbReference type="Proteomes" id="UP000033115"/>
    </source>
</evidence>
<dbReference type="PANTHER" id="PTHR33169:SF13">
    <property type="entry name" value="PADR-FAMILY TRANSCRIPTIONAL REGULATOR"/>
    <property type="match status" value="1"/>
</dbReference>
<dbReference type="Proteomes" id="UP000033115">
    <property type="component" value="Chromosome"/>
</dbReference>
<dbReference type="STRING" id="1548.CSCA_1038"/>
<name>A0A0E3M7W4_CLOSL</name>
<dbReference type="RefSeq" id="WP_029159653.1">
    <property type="nucleotide sequence ID" value="NZ_CP009933.1"/>
</dbReference>
<dbReference type="KEGG" id="csq:CSCA_1038"/>
<evidence type="ECO:0000313" key="2">
    <source>
        <dbReference type="EMBL" id="AKA68163.1"/>
    </source>
</evidence>
<feature type="domain" description="Transcription regulator PadR N-terminal" evidence="1">
    <location>
        <begin position="21"/>
        <end position="87"/>
    </location>
</feature>